<dbReference type="GO" id="GO:0003677">
    <property type="term" value="F:DNA binding"/>
    <property type="evidence" value="ECO:0007669"/>
    <property type="project" value="UniProtKB-KW"/>
</dbReference>
<dbReference type="InterPro" id="IPR039420">
    <property type="entry name" value="WalR-like"/>
</dbReference>
<dbReference type="SMART" id="SM00421">
    <property type="entry name" value="HTH_LUXR"/>
    <property type="match status" value="1"/>
</dbReference>
<organism evidence="9 10">
    <name type="scientific">Agromyces kandeliae</name>
    <dbReference type="NCBI Taxonomy" id="2666141"/>
    <lineage>
        <taxon>Bacteria</taxon>
        <taxon>Bacillati</taxon>
        <taxon>Actinomycetota</taxon>
        <taxon>Actinomycetes</taxon>
        <taxon>Micrococcales</taxon>
        <taxon>Microbacteriaceae</taxon>
        <taxon>Agromyces</taxon>
    </lineage>
</organism>
<evidence type="ECO:0000256" key="5">
    <source>
        <dbReference type="PROSITE-ProRule" id="PRU00169"/>
    </source>
</evidence>
<reference evidence="9 10" key="1">
    <citation type="submission" date="2019-11" db="EMBL/GenBank/DDBJ databases">
        <title>Agromyces kandeliae sp. nov., isolated from mangrove soil.</title>
        <authorList>
            <person name="Wang R."/>
        </authorList>
    </citation>
    <scope>NUCLEOTIDE SEQUENCE [LARGE SCALE GENOMIC DNA]</scope>
    <source>
        <strain evidence="9 10">Q22</strain>
    </source>
</reference>
<keyword evidence="10" id="KW-1185">Reference proteome</keyword>
<dbReference type="PROSITE" id="PS00622">
    <property type="entry name" value="HTH_LUXR_1"/>
    <property type="match status" value="1"/>
</dbReference>
<feature type="modified residue" description="4-aspartylphosphate" evidence="5">
    <location>
        <position position="51"/>
    </location>
</feature>
<feature type="compositionally biased region" description="Pro residues" evidence="6">
    <location>
        <begin position="226"/>
        <end position="235"/>
    </location>
</feature>
<dbReference type="CDD" id="cd06170">
    <property type="entry name" value="LuxR_C_like"/>
    <property type="match status" value="1"/>
</dbReference>
<gene>
    <name evidence="9" type="ORF">GJR97_02960</name>
</gene>
<accession>A0A6L5QY24</accession>
<dbReference type="AlphaFoldDB" id="A0A6L5QY24"/>
<name>A0A6L5QY24_9MICO</name>
<keyword evidence="1 5" id="KW-0597">Phosphoprotein</keyword>
<dbReference type="InterPro" id="IPR000792">
    <property type="entry name" value="Tscrpt_reg_LuxR_C"/>
</dbReference>
<dbReference type="SUPFAM" id="SSF46894">
    <property type="entry name" value="C-terminal effector domain of the bipartite response regulators"/>
    <property type="match status" value="1"/>
</dbReference>
<dbReference type="Proteomes" id="UP000476511">
    <property type="component" value="Unassembled WGS sequence"/>
</dbReference>
<dbReference type="Pfam" id="PF00072">
    <property type="entry name" value="Response_reg"/>
    <property type="match status" value="1"/>
</dbReference>
<dbReference type="Gene3D" id="3.40.50.2300">
    <property type="match status" value="1"/>
</dbReference>
<evidence type="ECO:0000313" key="9">
    <source>
        <dbReference type="EMBL" id="MRX42680.1"/>
    </source>
</evidence>
<dbReference type="PROSITE" id="PS50043">
    <property type="entry name" value="HTH_LUXR_2"/>
    <property type="match status" value="1"/>
</dbReference>
<dbReference type="EMBL" id="WKJD01000006">
    <property type="protein sequence ID" value="MRX42680.1"/>
    <property type="molecule type" value="Genomic_DNA"/>
</dbReference>
<protein>
    <submittedName>
        <fullName evidence="9">Response regulator</fullName>
    </submittedName>
</protein>
<dbReference type="SMART" id="SM00448">
    <property type="entry name" value="REC"/>
    <property type="match status" value="1"/>
</dbReference>
<proteinExistence type="predicted"/>
<dbReference type="Pfam" id="PF00196">
    <property type="entry name" value="GerE"/>
    <property type="match status" value="1"/>
</dbReference>
<dbReference type="CDD" id="cd17535">
    <property type="entry name" value="REC_NarL-like"/>
    <property type="match status" value="1"/>
</dbReference>
<evidence type="ECO:0000313" key="10">
    <source>
        <dbReference type="Proteomes" id="UP000476511"/>
    </source>
</evidence>
<keyword evidence="3" id="KW-0238">DNA-binding</keyword>
<feature type="compositionally biased region" description="Basic and acidic residues" evidence="6">
    <location>
        <begin position="214"/>
        <end position="224"/>
    </location>
</feature>
<feature type="domain" description="HTH luxR-type" evidence="7">
    <location>
        <begin position="142"/>
        <end position="207"/>
    </location>
</feature>
<dbReference type="InterPro" id="IPR011006">
    <property type="entry name" value="CheY-like_superfamily"/>
</dbReference>
<evidence type="ECO:0000256" key="1">
    <source>
        <dbReference type="ARBA" id="ARBA00022553"/>
    </source>
</evidence>
<evidence type="ECO:0000259" key="8">
    <source>
        <dbReference type="PROSITE" id="PS50110"/>
    </source>
</evidence>
<dbReference type="InterPro" id="IPR001789">
    <property type="entry name" value="Sig_transdc_resp-reg_receiver"/>
</dbReference>
<dbReference type="PANTHER" id="PTHR43214">
    <property type="entry name" value="TWO-COMPONENT RESPONSE REGULATOR"/>
    <property type="match status" value="1"/>
</dbReference>
<evidence type="ECO:0000256" key="4">
    <source>
        <dbReference type="ARBA" id="ARBA00023163"/>
    </source>
</evidence>
<sequence>MLVVDDHPVFRDGLVGAFATVPEVEVCGTAGDGQDAVRESERLRPDVVLMDLNLPTMSGVEATRAIVDAGPGVAVLVLTMLDDPDSVFAALRAGARGYLLKGSRPEEIVSAVLAAGQGEAVFGPGIADRVLAYFSATRARSRPVPFPELTDREREILELIASGERNTDIARRLYISPKTVRNHVSNIFSKLHVADRAEAIALARDAGVGSAATEGRDPRPRADPDPAAPPTAPAE</sequence>
<evidence type="ECO:0000256" key="2">
    <source>
        <dbReference type="ARBA" id="ARBA00023015"/>
    </source>
</evidence>
<evidence type="ECO:0000256" key="3">
    <source>
        <dbReference type="ARBA" id="ARBA00023125"/>
    </source>
</evidence>
<dbReference type="InterPro" id="IPR016032">
    <property type="entry name" value="Sig_transdc_resp-reg_C-effctor"/>
</dbReference>
<comment type="caution">
    <text evidence="9">The sequence shown here is derived from an EMBL/GenBank/DDBJ whole genome shotgun (WGS) entry which is preliminary data.</text>
</comment>
<evidence type="ECO:0000259" key="7">
    <source>
        <dbReference type="PROSITE" id="PS50043"/>
    </source>
</evidence>
<dbReference type="InterPro" id="IPR058245">
    <property type="entry name" value="NreC/VraR/RcsB-like_REC"/>
</dbReference>
<feature type="region of interest" description="Disordered" evidence="6">
    <location>
        <begin position="205"/>
        <end position="235"/>
    </location>
</feature>
<keyword evidence="2" id="KW-0805">Transcription regulation</keyword>
<keyword evidence="4" id="KW-0804">Transcription</keyword>
<dbReference type="PANTHER" id="PTHR43214:SF24">
    <property type="entry name" value="TRANSCRIPTIONAL REGULATORY PROTEIN NARL-RELATED"/>
    <property type="match status" value="1"/>
</dbReference>
<dbReference type="GO" id="GO:0006355">
    <property type="term" value="P:regulation of DNA-templated transcription"/>
    <property type="evidence" value="ECO:0007669"/>
    <property type="project" value="InterPro"/>
</dbReference>
<evidence type="ECO:0000256" key="6">
    <source>
        <dbReference type="SAM" id="MobiDB-lite"/>
    </source>
</evidence>
<dbReference type="PROSITE" id="PS50110">
    <property type="entry name" value="RESPONSE_REGULATORY"/>
    <property type="match status" value="1"/>
</dbReference>
<dbReference type="GO" id="GO:0000160">
    <property type="term" value="P:phosphorelay signal transduction system"/>
    <property type="evidence" value="ECO:0007669"/>
    <property type="project" value="InterPro"/>
</dbReference>
<dbReference type="PRINTS" id="PR00038">
    <property type="entry name" value="HTHLUXR"/>
</dbReference>
<dbReference type="SUPFAM" id="SSF52172">
    <property type="entry name" value="CheY-like"/>
    <property type="match status" value="1"/>
</dbReference>
<feature type="domain" description="Response regulatory" evidence="8">
    <location>
        <begin position="1"/>
        <end position="116"/>
    </location>
</feature>